<dbReference type="AlphaFoldDB" id="A0AA36JJE9"/>
<keyword evidence="2" id="KW-0479">Metal-binding</keyword>
<dbReference type="GO" id="GO:0051537">
    <property type="term" value="F:2 iron, 2 sulfur cluster binding"/>
    <property type="evidence" value="ECO:0007669"/>
    <property type="project" value="UniProtKB-KW"/>
</dbReference>
<evidence type="ECO:0000256" key="2">
    <source>
        <dbReference type="ARBA" id="ARBA00022723"/>
    </source>
</evidence>
<name>A0AA36JJE9_9DINO</name>
<dbReference type="PANTHER" id="PTHR21496">
    <property type="entry name" value="FERREDOXIN-RELATED"/>
    <property type="match status" value="1"/>
</dbReference>
<feature type="domain" description="Rieske" evidence="7">
    <location>
        <begin position="35"/>
        <end position="147"/>
    </location>
</feature>
<keyword evidence="6" id="KW-1133">Transmembrane helix</keyword>
<dbReference type="PROSITE" id="PS51296">
    <property type="entry name" value="RIESKE"/>
    <property type="match status" value="1"/>
</dbReference>
<accession>A0AA36JJE9</accession>
<evidence type="ECO:0000256" key="4">
    <source>
        <dbReference type="ARBA" id="ARBA00023014"/>
    </source>
</evidence>
<dbReference type="Gene3D" id="2.102.10.10">
    <property type="entry name" value="Rieske [2Fe-2S] iron-sulphur domain"/>
    <property type="match status" value="1"/>
</dbReference>
<evidence type="ECO:0000256" key="3">
    <source>
        <dbReference type="ARBA" id="ARBA00023004"/>
    </source>
</evidence>
<comment type="cofactor">
    <cofactor evidence="5">
        <name>[2Fe-2S] cluster</name>
        <dbReference type="ChEBI" id="CHEBI:190135"/>
    </cofactor>
</comment>
<dbReference type="InterPro" id="IPR036922">
    <property type="entry name" value="Rieske_2Fe-2S_sf"/>
</dbReference>
<dbReference type="Pfam" id="PF00355">
    <property type="entry name" value="Rieske"/>
    <property type="match status" value="1"/>
</dbReference>
<evidence type="ECO:0000256" key="5">
    <source>
        <dbReference type="ARBA" id="ARBA00034078"/>
    </source>
</evidence>
<dbReference type="SUPFAM" id="SSF50022">
    <property type="entry name" value="ISP domain"/>
    <property type="match status" value="1"/>
</dbReference>
<evidence type="ECO:0000256" key="1">
    <source>
        <dbReference type="ARBA" id="ARBA00022714"/>
    </source>
</evidence>
<dbReference type="GO" id="GO:0046872">
    <property type="term" value="F:metal ion binding"/>
    <property type="evidence" value="ECO:0007669"/>
    <property type="project" value="UniProtKB-KW"/>
</dbReference>
<feature type="transmembrane region" description="Helical" evidence="6">
    <location>
        <begin position="6"/>
        <end position="23"/>
    </location>
</feature>
<protein>
    <recommendedName>
        <fullName evidence="7">Rieske domain-containing protein</fullName>
    </recommendedName>
</protein>
<comment type="caution">
    <text evidence="8">The sequence shown here is derived from an EMBL/GenBank/DDBJ whole genome shotgun (WGS) entry which is preliminary data.</text>
</comment>
<sequence>MRWSRSTAALAAVGVAVGAWVLVRSRRRRGLRAWQLVGHRSDLTEGPGGWDVLPFCLEPGREACVLHRAGAWLGFARSCPHAGIDLLGGDIEDMSEMGIDVVVACPAHTYLFDPVQGTCLWDASRGLPETPPLQTYEVRESCGRIWVQHLQSARGHCQSPFPKKSGTRPRPTRCKWQL</sequence>
<dbReference type="Proteomes" id="UP001178507">
    <property type="component" value="Unassembled WGS sequence"/>
</dbReference>
<dbReference type="InterPro" id="IPR017941">
    <property type="entry name" value="Rieske_2Fe-2S"/>
</dbReference>
<reference evidence="8" key="1">
    <citation type="submission" date="2023-08" db="EMBL/GenBank/DDBJ databases">
        <authorList>
            <person name="Chen Y."/>
            <person name="Shah S."/>
            <person name="Dougan E. K."/>
            <person name="Thang M."/>
            <person name="Chan C."/>
        </authorList>
    </citation>
    <scope>NUCLEOTIDE SEQUENCE</scope>
</reference>
<dbReference type="PANTHER" id="PTHR21496:SF0">
    <property type="entry name" value="RIESKE DOMAIN-CONTAINING PROTEIN"/>
    <property type="match status" value="1"/>
</dbReference>
<keyword evidence="3" id="KW-0408">Iron</keyword>
<evidence type="ECO:0000256" key="6">
    <source>
        <dbReference type="SAM" id="Phobius"/>
    </source>
</evidence>
<evidence type="ECO:0000313" key="8">
    <source>
        <dbReference type="EMBL" id="CAJ1406784.1"/>
    </source>
</evidence>
<evidence type="ECO:0000259" key="7">
    <source>
        <dbReference type="PROSITE" id="PS51296"/>
    </source>
</evidence>
<keyword evidence="1" id="KW-0001">2Fe-2S</keyword>
<keyword evidence="4" id="KW-0411">Iron-sulfur</keyword>
<proteinExistence type="predicted"/>
<gene>
    <name evidence="8" type="ORF">EVOR1521_LOCUS28649</name>
</gene>
<keyword evidence="6" id="KW-0812">Transmembrane</keyword>
<keyword evidence="6" id="KW-0472">Membrane</keyword>
<keyword evidence="9" id="KW-1185">Reference proteome</keyword>
<dbReference type="EMBL" id="CAUJNA010003646">
    <property type="protein sequence ID" value="CAJ1406784.1"/>
    <property type="molecule type" value="Genomic_DNA"/>
</dbReference>
<organism evidence="8 9">
    <name type="scientific">Effrenium voratum</name>
    <dbReference type="NCBI Taxonomy" id="2562239"/>
    <lineage>
        <taxon>Eukaryota</taxon>
        <taxon>Sar</taxon>
        <taxon>Alveolata</taxon>
        <taxon>Dinophyceae</taxon>
        <taxon>Suessiales</taxon>
        <taxon>Symbiodiniaceae</taxon>
        <taxon>Effrenium</taxon>
    </lineage>
</organism>
<evidence type="ECO:0000313" key="9">
    <source>
        <dbReference type="Proteomes" id="UP001178507"/>
    </source>
</evidence>